<dbReference type="Pfam" id="PF03848">
    <property type="entry name" value="TehB"/>
    <property type="match status" value="1"/>
</dbReference>
<dbReference type="CDD" id="cd02440">
    <property type="entry name" value="AdoMet_MTases"/>
    <property type="match status" value="1"/>
</dbReference>
<accession>A0A4Q1B028</accession>
<gene>
    <name evidence="2" type="ORF">CP965_04135</name>
</gene>
<evidence type="ECO:0000313" key="2">
    <source>
        <dbReference type="EMBL" id="RXK14640.1"/>
    </source>
</evidence>
<protein>
    <submittedName>
        <fullName evidence="2">Tellurium resistance protein TehB</fullName>
    </submittedName>
</protein>
<dbReference type="RefSeq" id="WP_129060777.1">
    <property type="nucleotide sequence ID" value="NZ_NXIE01000001.1"/>
</dbReference>
<feature type="domain" description="Tellurite resistance methyltransferase TehB-like" evidence="1">
    <location>
        <begin position="24"/>
        <end position="169"/>
    </location>
</feature>
<organism evidence="2 3">
    <name type="scientific">Halarcobacter mediterraneus</name>
    <dbReference type="NCBI Taxonomy" id="2023153"/>
    <lineage>
        <taxon>Bacteria</taxon>
        <taxon>Pseudomonadati</taxon>
        <taxon>Campylobacterota</taxon>
        <taxon>Epsilonproteobacteria</taxon>
        <taxon>Campylobacterales</taxon>
        <taxon>Arcobacteraceae</taxon>
        <taxon>Halarcobacter</taxon>
    </lineage>
</organism>
<keyword evidence="3" id="KW-1185">Reference proteome</keyword>
<evidence type="ECO:0000259" key="1">
    <source>
        <dbReference type="Pfam" id="PF03848"/>
    </source>
</evidence>
<dbReference type="Gene3D" id="3.40.50.150">
    <property type="entry name" value="Vaccinia Virus protein VP39"/>
    <property type="match status" value="1"/>
</dbReference>
<dbReference type="AlphaFoldDB" id="A0A4Q1B028"/>
<comment type="caution">
    <text evidence="2">The sequence shown here is derived from an EMBL/GenBank/DDBJ whole genome shotgun (WGS) entry which is preliminary data.</text>
</comment>
<reference evidence="2 3" key="1">
    <citation type="submission" date="2017-09" db="EMBL/GenBank/DDBJ databases">
        <title>Genomics of the genus Arcobacter.</title>
        <authorList>
            <person name="Perez-Cataluna A."/>
            <person name="Figueras M.J."/>
            <person name="Salas-Masso N."/>
        </authorList>
    </citation>
    <scope>NUCLEOTIDE SEQUENCE [LARGE SCALE GENOMIC DNA]</scope>
    <source>
        <strain evidence="2 3">F156-34</strain>
    </source>
</reference>
<dbReference type="InterPro" id="IPR029063">
    <property type="entry name" value="SAM-dependent_MTases_sf"/>
</dbReference>
<sequence>MAIKDKIKWNEKYTNNKSLLKRRPQSKKLLNAIKIVKGSLALDVACGVGRNSIFLAQNGFEVEALDISSVALEELDKSNYKNIKTKQIDLENYCPKEDSYNLIVMTNYLDRKLIEKLYKALKKDGILFIETYMFHKENEKPPSNPNFLLKENELKTFFKEEGIILDYEEFFNEPFEMYKMRKQAIIIKKSNN</sequence>
<dbReference type="InterPro" id="IPR015985">
    <property type="entry name" value="TehB-like_dom"/>
</dbReference>
<name>A0A4Q1B028_9BACT</name>
<proteinExistence type="predicted"/>
<dbReference type="SUPFAM" id="SSF53335">
    <property type="entry name" value="S-adenosyl-L-methionine-dependent methyltransferases"/>
    <property type="match status" value="1"/>
</dbReference>
<evidence type="ECO:0000313" key="3">
    <source>
        <dbReference type="Proteomes" id="UP000289718"/>
    </source>
</evidence>
<dbReference type="Proteomes" id="UP000289718">
    <property type="component" value="Unassembled WGS sequence"/>
</dbReference>
<dbReference type="OrthoDB" id="5298787at2"/>
<dbReference type="EMBL" id="NXIE01000001">
    <property type="protein sequence ID" value="RXK14640.1"/>
    <property type="molecule type" value="Genomic_DNA"/>
</dbReference>
<dbReference type="PANTHER" id="PTHR43861">
    <property type="entry name" value="TRANS-ACONITATE 2-METHYLTRANSFERASE-RELATED"/>
    <property type="match status" value="1"/>
</dbReference>